<protein>
    <submittedName>
        <fullName evidence="2">DUF2905 domain-containing protein</fullName>
    </submittedName>
</protein>
<evidence type="ECO:0000313" key="2">
    <source>
        <dbReference type="EMBL" id="MFC2993426.1"/>
    </source>
</evidence>
<organism evidence="2 3">
    <name type="scientific">Halomonas tibetensis</name>
    <dbReference type="NCBI Taxonomy" id="2259590"/>
    <lineage>
        <taxon>Bacteria</taxon>
        <taxon>Pseudomonadati</taxon>
        <taxon>Pseudomonadota</taxon>
        <taxon>Gammaproteobacteria</taxon>
        <taxon>Oceanospirillales</taxon>
        <taxon>Halomonadaceae</taxon>
        <taxon>Halomonas</taxon>
    </lineage>
</organism>
<comment type="caution">
    <text evidence="2">The sequence shown here is derived from an EMBL/GenBank/DDBJ whole genome shotgun (WGS) entry which is preliminary data.</text>
</comment>
<gene>
    <name evidence="2" type="ORF">ACFODV_15505</name>
</gene>
<feature type="transmembrane region" description="Helical" evidence="1">
    <location>
        <begin position="43"/>
        <end position="64"/>
    </location>
</feature>
<dbReference type="RefSeq" id="WP_379761044.1">
    <property type="nucleotide sequence ID" value="NZ_JBHRSQ010000037.1"/>
</dbReference>
<dbReference type="Proteomes" id="UP001595386">
    <property type="component" value="Unassembled WGS sequence"/>
</dbReference>
<keyword evidence="1" id="KW-1133">Transmembrane helix</keyword>
<keyword evidence="3" id="KW-1185">Reference proteome</keyword>
<evidence type="ECO:0000313" key="3">
    <source>
        <dbReference type="Proteomes" id="UP001595386"/>
    </source>
</evidence>
<keyword evidence="1" id="KW-0472">Membrane</keyword>
<keyword evidence="1" id="KW-0812">Transmembrane</keyword>
<dbReference type="InterPro" id="IPR021320">
    <property type="entry name" value="DUF2905"/>
</dbReference>
<evidence type="ECO:0000256" key="1">
    <source>
        <dbReference type="SAM" id="Phobius"/>
    </source>
</evidence>
<sequence>MNRTLIVIGLIIIAVGLLWPWLSRLPLGQLPGDIAVRRENFSFFFPVTTMIIVSVVLSGLLWLLNR</sequence>
<feature type="transmembrane region" description="Helical" evidence="1">
    <location>
        <begin position="5"/>
        <end position="23"/>
    </location>
</feature>
<dbReference type="EMBL" id="JBHRSQ010000037">
    <property type="protein sequence ID" value="MFC2993426.1"/>
    <property type="molecule type" value="Genomic_DNA"/>
</dbReference>
<dbReference type="PANTHER" id="PTHR36443">
    <property type="entry name" value="BSR5223 PROTEIN"/>
    <property type="match status" value="1"/>
</dbReference>
<name>A0ABV7B7J5_9GAMM</name>
<proteinExistence type="predicted"/>
<dbReference type="Pfam" id="PF11146">
    <property type="entry name" value="DUF2905"/>
    <property type="match status" value="1"/>
</dbReference>
<dbReference type="PANTHER" id="PTHR36443:SF1">
    <property type="entry name" value="BSR5223 PROTEIN"/>
    <property type="match status" value="1"/>
</dbReference>
<reference evidence="3" key="1">
    <citation type="journal article" date="2019" name="Int. J. Syst. Evol. Microbiol.">
        <title>The Global Catalogue of Microorganisms (GCM) 10K type strain sequencing project: providing services to taxonomists for standard genome sequencing and annotation.</title>
        <authorList>
            <consortium name="The Broad Institute Genomics Platform"/>
            <consortium name="The Broad Institute Genome Sequencing Center for Infectious Disease"/>
            <person name="Wu L."/>
            <person name="Ma J."/>
        </authorList>
    </citation>
    <scope>NUCLEOTIDE SEQUENCE [LARGE SCALE GENOMIC DNA]</scope>
    <source>
        <strain evidence="3">KCTC 52660</strain>
    </source>
</reference>
<accession>A0ABV7B7J5</accession>